<accession>A0A5N7B1Y5</accession>
<evidence type="ECO:0000313" key="2">
    <source>
        <dbReference type="EMBL" id="KAE8376025.1"/>
    </source>
</evidence>
<protein>
    <submittedName>
        <fullName evidence="2">Uncharacterized protein</fullName>
    </submittedName>
</protein>
<name>A0A5N7B1Y5_9EURO</name>
<proteinExistence type="predicted"/>
<keyword evidence="1" id="KW-1133">Transmembrane helix</keyword>
<gene>
    <name evidence="2" type="ORF">BDV26DRAFT_245893</name>
</gene>
<feature type="transmembrane region" description="Helical" evidence="1">
    <location>
        <begin position="27"/>
        <end position="45"/>
    </location>
</feature>
<dbReference type="AlphaFoldDB" id="A0A5N7B1Y5"/>
<keyword evidence="1" id="KW-0472">Membrane</keyword>
<keyword evidence="3" id="KW-1185">Reference proteome</keyword>
<evidence type="ECO:0000256" key="1">
    <source>
        <dbReference type="SAM" id="Phobius"/>
    </source>
</evidence>
<evidence type="ECO:0000313" key="3">
    <source>
        <dbReference type="Proteomes" id="UP000326198"/>
    </source>
</evidence>
<dbReference type="Proteomes" id="UP000326198">
    <property type="component" value="Unassembled WGS sequence"/>
</dbReference>
<organism evidence="2 3">
    <name type="scientific">Aspergillus bertholletiae</name>
    <dbReference type="NCBI Taxonomy" id="1226010"/>
    <lineage>
        <taxon>Eukaryota</taxon>
        <taxon>Fungi</taxon>
        <taxon>Dikarya</taxon>
        <taxon>Ascomycota</taxon>
        <taxon>Pezizomycotina</taxon>
        <taxon>Eurotiomycetes</taxon>
        <taxon>Eurotiomycetidae</taxon>
        <taxon>Eurotiales</taxon>
        <taxon>Aspergillaceae</taxon>
        <taxon>Aspergillus</taxon>
        <taxon>Aspergillus subgen. Circumdati</taxon>
    </lineage>
</organism>
<keyword evidence="1" id="KW-0812">Transmembrane</keyword>
<sequence length="77" mass="8650">MSRKFGSASTALWSSQGASGYILFRKTMFVLVCSLSWPIAFGWDVRGGRMAFLIHPRCFCRSSEIKLKRNTLGKTCP</sequence>
<reference evidence="2 3" key="1">
    <citation type="submission" date="2019-04" db="EMBL/GenBank/DDBJ databases">
        <title>Friends and foes A comparative genomics studyof 23 Aspergillus species from section Flavi.</title>
        <authorList>
            <consortium name="DOE Joint Genome Institute"/>
            <person name="Kjaerbolling I."/>
            <person name="Vesth T."/>
            <person name="Frisvad J.C."/>
            <person name="Nybo J.L."/>
            <person name="Theobald S."/>
            <person name="Kildgaard S."/>
            <person name="Isbrandt T."/>
            <person name="Kuo A."/>
            <person name="Sato A."/>
            <person name="Lyhne E.K."/>
            <person name="Kogle M.E."/>
            <person name="Wiebenga A."/>
            <person name="Kun R.S."/>
            <person name="Lubbers R.J."/>
            <person name="Makela M.R."/>
            <person name="Barry K."/>
            <person name="Chovatia M."/>
            <person name="Clum A."/>
            <person name="Daum C."/>
            <person name="Haridas S."/>
            <person name="He G."/>
            <person name="LaButti K."/>
            <person name="Lipzen A."/>
            <person name="Mondo S."/>
            <person name="Riley R."/>
            <person name="Salamov A."/>
            <person name="Simmons B.A."/>
            <person name="Magnuson J.K."/>
            <person name="Henrissat B."/>
            <person name="Mortensen U.H."/>
            <person name="Larsen T.O."/>
            <person name="Devries R.P."/>
            <person name="Grigoriev I.V."/>
            <person name="Machida M."/>
            <person name="Baker S.E."/>
            <person name="Andersen M.R."/>
        </authorList>
    </citation>
    <scope>NUCLEOTIDE SEQUENCE [LARGE SCALE GENOMIC DNA]</scope>
    <source>
        <strain evidence="2 3">IBT 29228</strain>
    </source>
</reference>
<dbReference type="EMBL" id="ML736248">
    <property type="protein sequence ID" value="KAE8376025.1"/>
    <property type="molecule type" value="Genomic_DNA"/>
</dbReference>